<sequence length="193" mass="21962">MMCRIIKHSHGHPLKNQKILLPNEYSCVACSQGKLIVRPSFTKDNTWDICGSIHPPCGPFRYFMILIDVSTRWSHVYLISTRHTIMHVAALVRIRPTTYHEYSPSQLVLGKQPNISHLRIFGCAVYVPIAPTQCTKMGFQRRLGIYVGFDSPSIIRYLEPLIGDVFTARFADCHFNESVFPSLGGENSIPEKR</sequence>
<name>A5B6D1_VITVI</name>
<organism evidence="1">
    <name type="scientific">Vitis vinifera</name>
    <name type="common">Grape</name>
    <dbReference type="NCBI Taxonomy" id="29760"/>
    <lineage>
        <taxon>Eukaryota</taxon>
        <taxon>Viridiplantae</taxon>
        <taxon>Streptophyta</taxon>
        <taxon>Embryophyta</taxon>
        <taxon>Tracheophyta</taxon>
        <taxon>Spermatophyta</taxon>
        <taxon>Magnoliopsida</taxon>
        <taxon>eudicotyledons</taxon>
        <taxon>Gunneridae</taxon>
        <taxon>Pentapetalae</taxon>
        <taxon>rosids</taxon>
        <taxon>Vitales</taxon>
        <taxon>Vitaceae</taxon>
        <taxon>Viteae</taxon>
        <taxon>Vitis</taxon>
    </lineage>
</organism>
<reference evidence="1" key="1">
    <citation type="journal article" date="2007" name="PLoS ONE">
        <title>The first genome sequence of an elite grapevine cultivar (Pinot noir Vitis vinifera L.): coping with a highly heterozygous genome.</title>
        <authorList>
            <person name="Velasco R."/>
            <person name="Zharkikh A."/>
            <person name="Troggio M."/>
            <person name="Cartwright D.A."/>
            <person name="Cestaro A."/>
            <person name="Pruss D."/>
            <person name="Pindo M."/>
            <person name="FitzGerald L.M."/>
            <person name="Vezzulli S."/>
            <person name="Reid J."/>
            <person name="Malacarne G."/>
            <person name="Iliev D."/>
            <person name="Coppola G."/>
            <person name="Wardell B."/>
            <person name="Micheletti D."/>
            <person name="Macalma T."/>
            <person name="Facci M."/>
            <person name="Mitchell J.T."/>
            <person name="Perazzolli M."/>
            <person name="Eldredge G."/>
            <person name="Gatto P."/>
            <person name="Oyzerski R."/>
            <person name="Moretto M."/>
            <person name="Gutin N."/>
            <person name="Stefanini M."/>
            <person name="Chen Y."/>
            <person name="Segala C."/>
            <person name="Davenport C."/>
            <person name="Dematte L."/>
            <person name="Mraz A."/>
            <person name="Battilana J."/>
            <person name="Stormo K."/>
            <person name="Costa F."/>
            <person name="Tao Q."/>
            <person name="Si-Ammour A."/>
            <person name="Harkins T."/>
            <person name="Lackey A."/>
            <person name="Perbost C."/>
            <person name="Taillon B."/>
            <person name="Stella A."/>
            <person name="Solovyev V."/>
            <person name="Fawcett J.A."/>
            <person name="Sterck L."/>
            <person name="Vandepoele K."/>
            <person name="Grando S.M."/>
            <person name="Toppo S."/>
            <person name="Moser C."/>
            <person name="Lanchbury J."/>
            <person name="Bogden R."/>
            <person name="Skolnick M."/>
            <person name="Sgaramella V."/>
            <person name="Bhatnagar S.K."/>
            <person name="Fontana P."/>
            <person name="Gutin A."/>
            <person name="Van de Peer Y."/>
            <person name="Salamini F."/>
            <person name="Viola R."/>
        </authorList>
    </citation>
    <scope>NUCLEOTIDE SEQUENCE</scope>
</reference>
<gene>
    <name evidence="1" type="ORF">VITISV_000550</name>
</gene>
<dbReference type="EMBL" id="AM448127">
    <property type="protein sequence ID" value="CAN74213.1"/>
    <property type="molecule type" value="Genomic_DNA"/>
</dbReference>
<evidence type="ECO:0000313" key="1">
    <source>
        <dbReference type="EMBL" id="CAN74213.1"/>
    </source>
</evidence>
<proteinExistence type="predicted"/>
<dbReference type="AlphaFoldDB" id="A5B6D1"/>
<protein>
    <submittedName>
        <fullName evidence="1">Uncharacterized protein</fullName>
    </submittedName>
</protein>
<accession>A5B6D1</accession>